<dbReference type="InterPro" id="IPR011635">
    <property type="entry name" value="CARDB"/>
</dbReference>
<evidence type="ECO:0000259" key="3">
    <source>
        <dbReference type="Pfam" id="PF07705"/>
    </source>
</evidence>
<dbReference type="InterPro" id="IPR026371">
    <property type="entry name" value="PGF_CTERM"/>
</dbReference>
<evidence type="ECO:0000256" key="1">
    <source>
        <dbReference type="ARBA" id="ARBA00022729"/>
    </source>
</evidence>
<dbReference type="Pfam" id="PF07705">
    <property type="entry name" value="CARDB"/>
    <property type="match status" value="1"/>
</dbReference>
<dbReference type="EMBL" id="WUUT01000001">
    <property type="protein sequence ID" value="MXR50032.1"/>
    <property type="molecule type" value="Genomic_DNA"/>
</dbReference>
<name>A0A6B0T427_9EURY</name>
<protein>
    <submittedName>
        <fullName evidence="4">PGF-CTERM sorting domain-containing protein</fullName>
    </submittedName>
</protein>
<feature type="compositionally biased region" description="Acidic residues" evidence="2">
    <location>
        <begin position="299"/>
        <end position="310"/>
    </location>
</feature>
<accession>A0A6B0T427</accession>
<dbReference type="GO" id="GO:0030115">
    <property type="term" value="C:S-layer"/>
    <property type="evidence" value="ECO:0007669"/>
    <property type="project" value="UniProtKB-SubCell"/>
</dbReference>
<dbReference type="GO" id="GO:0005886">
    <property type="term" value="C:plasma membrane"/>
    <property type="evidence" value="ECO:0007669"/>
    <property type="project" value="UniProtKB-SubCell"/>
</dbReference>
<dbReference type="Proteomes" id="UP000466535">
    <property type="component" value="Unassembled WGS sequence"/>
</dbReference>
<feature type="compositionally biased region" description="Gly residues" evidence="2">
    <location>
        <begin position="289"/>
        <end position="298"/>
    </location>
</feature>
<dbReference type="AlphaFoldDB" id="A0A6B0T427"/>
<keyword evidence="5" id="KW-1185">Reference proteome</keyword>
<comment type="caution">
    <text evidence="4">The sequence shown here is derived from an EMBL/GenBank/DDBJ whole genome shotgun (WGS) entry which is preliminary data.</text>
</comment>
<evidence type="ECO:0000313" key="5">
    <source>
        <dbReference type="Proteomes" id="UP000466535"/>
    </source>
</evidence>
<evidence type="ECO:0000256" key="2">
    <source>
        <dbReference type="SAM" id="MobiDB-lite"/>
    </source>
</evidence>
<reference evidence="4 5" key="1">
    <citation type="submission" date="2019-12" db="EMBL/GenBank/DDBJ databases">
        <title>Isolation and characterization of three novel carbon monoxide-oxidizing members of Halobacteria from salione crusts and soils.</title>
        <authorList>
            <person name="Myers M.R."/>
            <person name="King G.M."/>
        </authorList>
    </citation>
    <scope>NUCLEOTIDE SEQUENCE [LARGE SCALE GENOMIC DNA]</scope>
    <source>
        <strain evidence="4 5">WSH3</strain>
    </source>
</reference>
<gene>
    <name evidence="4" type="ORF">GRX03_00205</name>
</gene>
<dbReference type="Gene3D" id="2.60.40.10">
    <property type="entry name" value="Immunoglobulins"/>
    <property type="match status" value="1"/>
</dbReference>
<feature type="region of interest" description="Disordered" evidence="2">
    <location>
        <begin position="285"/>
        <end position="314"/>
    </location>
</feature>
<proteinExistence type="predicted"/>
<evidence type="ECO:0000313" key="4">
    <source>
        <dbReference type="EMBL" id="MXR50032.1"/>
    </source>
</evidence>
<sequence>MRNPSRPVAGVLALPLVCCVAVGYAAAAGIAGDTSAPAELRSDSIDTAQENITAFPVAGGANGTVPIKVEMYGIETVTVTYGQLGGGQHVRFDVTLRDANNDGIGTVTFDPVEFGAPNDGFTNNDTTDIVNTSAEYATGLDEVGLANGTYDVYVSTGETPHYNSEVADSAQSVIEDEYLTNGTYERVELVAAAAPEFTITETDLSATTVTVSESVNLTTTVRNSGGSAAEYTVTFTSDGEEIGTETATVEPGSTEVLAYEHSFESAGTYEVAANGMQIGEVAVQADGQSDGGSNGGENGESDDGTDEDSSDGSGPGFGVFVALLALSGAAVVAKRRG</sequence>
<keyword evidence="1" id="KW-0732">Signal</keyword>
<dbReference type="InterPro" id="IPR013783">
    <property type="entry name" value="Ig-like_fold"/>
</dbReference>
<feature type="domain" description="CARDB" evidence="3">
    <location>
        <begin position="195"/>
        <end position="273"/>
    </location>
</feature>
<organism evidence="4 5">
    <name type="scientific">Halovenus carboxidivorans</name>
    <dbReference type="NCBI Taxonomy" id="2692199"/>
    <lineage>
        <taxon>Archaea</taxon>
        <taxon>Methanobacteriati</taxon>
        <taxon>Methanobacteriota</taxon>
        <taxon>Stenosarchaea group</taxon>
        <taxon>Halobacteria</taxon>
        <taxon>Halobacteriales</taxon>
        <taxon>Haloarculaceae</taxon>
        <taxon>Halovenus</taxon>
    </lineage>
</organism>
<dbReference type="NCBIfam" id="TIGR04126">
    <property type="entry name" value="PGF_CTERM"/>
    <property type="match status" value="1"/>
</dbReference>
<dbReference type="RefSeq" id="WP_159762199.1">
    <property type="nucleotide sequence ID" value="NZ_WUUT01000001.1"/>
</dbReference>
<dbReference type="OrthoDB" id="271990at2157"/>